<feature type="domain" description="S1 motif" evidence="2">
    <location>
        <begin position="623"/>
        <end position="691"/>
    </location>
</feature>
<dbReference type="GO" id="GO:0003676">
    <property type="term" value="F:nucleic acid binding"/>
    <property type="evidence" value="ECO:0007669"/>
    <property type="project" value="InterPro"/>
</dbReference>
<evidence type="ECO:0000256" key="1">
    <source>
        <dbReference type="SAM" id="MobiDB-lite"/>
    </source>
</evidence>
<feature type="region of interest" description="Disordered" evidence="1">
    <location>
        <begin position="272"/>
        <end position="320"/>
    </location>
</feature>
<dbReference type="PROSITE" id="PS50126">
    <property type="entry name" value="S1"/>
    <property type="match status" value="1"/>
</dbReference>
<feature type="compositionally biased region" description="Low complexity" evidence="1">
    <location>
        <begin position="285"/>
        <end position="301"/>
    </location>
</feature>
<dbReference type="SMART" id="SM00316">
    <property type="entry name" value="S1"/>
    <property type="match status" value="1"/>
</dbReference>
<sequence length="807" mass="89380">MDGLTLTTCSINRFLLHSSSRRRNHSRKPGFLVFASNEEPKFDRWDEMELKFGRMLGEDPKLTLAKIMGKKSNPEVSYLDIEKSFGKKKGELINDDIVDVPFDGAEEGPVSNSLNELNLVRPVPKKGIKFEANDKPIDGSEEGRVSNSMNGLNLVRPVSRKGIKFEANEKPIDGSEERRVSNSMNGLNLVRPVPKKGIKFEANDKAIGLEPKKPSQSVGKAKDSTKGSIPNVLLRKPSTFNDDEIETKKSLKLEIKPNLLLKMRKEQPRESFTDITLLKKPKPVSPTSSSSGVYIGSSSGKVNERSSVSSGGLETSGEAKASNFKSISPSMGIVDASKKDIGGETSKGLVSKLSDLEDELKIGLQPLEQSDSVSAEKEAAITQISNTNSSDSGNSSSMQTALQGKPQRLDQSIKERPHPIKVETVRVSAESYSDAAEIENFLATSPLQEHEDTDWARAEDLLKTGGREEVELISCSTRGFVVSFGSMIGFLPYRNLGAKWKFLAFESWLRKKGLDPSTCKQNLGIVGSYEVQNKNPSLGLNQDSTMDREIEGKLSPDMKLEDLLKIYDQEKIKFLSSFVGQRIKVNVVMADRNSRRLMFSGRPKEKEELVAKKRSLMAKLSVGDVVKCCIKKITYFGIFVEVEGVPALIHQSEVSWDATLDPSSFFKIGQIVEAKVHLLDFALERITLSLKEITPDPLIEALEYVIGDSNSLDVRLEATQTDVEWADVESLINEMQQIEGIQSVSKGRFFLSPGLAPTFQVYMASMFENQYKLLARSENKVQEVIVQASLDKEEMKAVILTCTNRVG</sequence>
<proteinExistence type="predicted"/>
<reference evidence="3 4" key="1">
    <citation type="submission" date="2020-04" db="EMBL/GenBank/DDBJ databases">
        <title>Plant Genome Project.</title>
        <authorList>
            <person name="Zhang R.-G."/>
        </authorList>
    </citation>
    <scope>NUCLEOTIDE SEQUENCE [LARGE SCALE GENOMIC DNA]</scope>
    <source>
        <strain evidence="3">YNK0</strain>
        <tissue evidence="3">Leaf</tissue>
    </source>
</reference>
<feature type="region of interest" description="Disordered" evidence="1">
    <location>
        <begin position="384"/>
        <end position="415"/>
    </location>
</feature>
<dbReference type="PANTHER" id="PTHR47600">
    <property type="entry name" value="NUCLEIC ACID-BINDING, OB-FOLD-LIKE PROTEIN"/>
    <property type="match status" value="1"/>
</dbReference>
<dbReference type="OrthoDB" id="1899990at2759"/>
<dbReference type="AlphaFoldDB" id="A0A834YJR1"/>
<dbReference type="InterPro" id="IPR012340">
    <property type="entry name" value="NA-bd_OB-fold"/>
</dbReference>
<dbReference type="SUPFAM" id="SSF50249">
    <property type="entry name" value="Nucleic acid-binding proteins"/>
    <property type="match status" value="1"/>
</dbReference>
<dbReference type="OMA" id="QMELNFG"/>
<evidence type="ECO:0000313" key="4">
    <source>
        <dbReference type="Proteomes" id="UP000655225"/>
    </source>
</evidence>
<dbReference type="Proteomes" id="UP000655225">
    <property type="component" value="Unassembled WGS sequence"/>
</dbReference>
<organism evidence="3 4">
    <name type="scientific">Tetracentron sinense</name>
    <name type="common">Spur-leaf</name>
    <dbReference type="NCBI Taxonomy" id="13715"/>
    <lineage>
        <taxon>Eukaryota</taxon>
        <taxon>Viridiplantae</taxon>
        <taxon>Streptophyta</taxon>
        <taxon>Embryophyta</taxon>
        <taxon>Tracheophyta</taxon>
        <taxon>Spermatophyta</taxon>
        <taxon>Magnoliopsida</taxon>
        <taxon>Trochodendrales</taxon>
        <taxon>Trochodendraceae</taxon>
        <taxon>Tetracentron</taxon>
    </lineage>
</organism>
<evidence type="ECO:0000259" key="2">
    <source>
        <dbReference type="PROSITE" id="PS50126"/>
    </source>
</evidence>
<name>A0A834YJR1_TETSI</name>
<comment type="caution">
    <text evidence="3">The sequence shown here is derived from an EMBL/GenBank/DDBJ whole genome shotgun (WGS) entry which is preliminary data.</text>
</comment>
<dbReference type="InterPro" id="IPR003029">
    <property type="entry name" value="S1_domain"/>
</dbReference>
<protein>
    <recommendedName>
        <fullName evidence="2">S1 motif domain-containing protein</fullName>
    </recommendedName>
</protein>
<keyword evidence="4" id="KW-1185">Reference proteome</keyword>
<gene>
    <name evidence="3" type="ORF">HHK36_027762</name>
</gene>
<feature type="compositionally biased region" description="Low complexity" evidence="1">
    <location>
        <begin position="385"/>
        <end position="397"/>
    </location>
</feature>
<evidence type="ECO:0000313" key="3">
    <source>
        <dbReference type="EMBL" id="KAF8380280.1"/>
    </source>
</evidence>
<dbReference type="PANTHER" id="PTHR47600:SF1">
    <property type="entry name" value="NUCLEIC ACID-BINDING, OB-FOLD-LIKE PROTEIN"/>
    <property type="match status" value="1"/>
</dbReference>
<dbReference type="Gene3D" id="2.40.50.140">
    <property type="entry name" value="Nucleic acid-binding proteins"/>
    <property type="match status" value="1"/>
</dbReference>
<accession>A0A834YJR1</accession>
<dbReference type="Pfam" id="PF00575">
    <property type="entry name" value="S1"/>
    <property type="match status" value="1"/>
</dbReference>
<dbReference type="EMBL" id="JABCRI010000021">
    <property type="protein sequence ID" value="KAF8380280.1"/>
    <property type="molecule type" value="Genomic_DNA"/>
</dbReference>
<feature type="region of interest" description="Disordered" evidence="1">
    <location>
        <begin position="210"/>
        <end position="235"/>
    </location>
</feature>